<reference evidence="15 16" key="1">
    <citation type="submission" date="2016-07" db="EMBL/GenBank/DDBJ databases">
        <title>Pervasive Adenine N6-methylation of Active Genes in Fungi.</title>
        <authorList>
            <consortium name="DOE Joint Genome Institute"/>
            <person name="Mondo S.J."/>
            <person name="Dannebaum R.O."/>
            <person name="Kuo R.C."/>
            <person name="Labutti K."/>
            <person name="Haridas S."/>
            <person name="Kuo A."/>
            <person name="Salamov A."/>
            <person name="Ahrendt S.R."/>
            <person name="Lipzen A."/>
            <person name="Sullivan W."/>
            <person name="Andreopoulos W.B."/>
            <person name="Clum A."/>
            <person name="Lindquist E."/>
            <person name="Daum C."/>
            <person name="Ramamoorthy G.K."/>
            <person name="Gryganskyi A."/>
            <person name="Culley D."/>
            <person name="Magnuson J.K."/>
            <person name="James T.Y."/>
            <person name="O'Malley M.A."/>
            <person name="Stajich J.E."/>
            <person name="Spatafora J.W."/>
            <person name="Visel A."/>
            <person name="Grigoriev I.V."/>
        </authorList>
    </citation>
    <scope>NUCLEOTIDE SEQUENCE [LARGE SCALE GENOMIC DNA]</scope>
    <source>
        <strain evidence="15 16">JEL800</strain>
    </source>
</reference>
<evidence type="ECO:0000256" key="2">
    <source>
        <dbReference type="ARBA" id="ARBA00010651"/>
    </source>
</evidence>
<evidence type="ECO:0000313" key="16">
    <source>
        <dbReference type="Proteomes" id="UP000193642"/>
    </source>
</evidence>
<evidence type="ECO:0000259" key="14">
    <source>
        <dbReference type="PROSITE" id="PS51296"/>
    </source>
</evidence>
<evidence type="ECO:0000256" key="3">
    <source>
        <dbReference type="ARBA" id="ARBA00022692"/>
    </source>
</evidence>
<dbReference type="InterPro" id="IPR017941">
    <property type="entry name" value="Rieske_2Fe-2S"/>
</dbReference>
<keyword evidence="9" id="KW-0472">Membrane</keyword>
<evidence type="ECO:0000256" key="5">
    <source>
        <dbReference type="ARBA" id="ARBA00022723"/>
    </source>
</evidence>
<keyword evidence="13" id="KW-0496">Mitochondrion</keyword>
<dbReference type="SUPFAM" id="SSF81502">
    <property type="entry name" value="ISP transmembrane anchor"/>
    <property type="match status" value="1"/>
</dbReference>
<organism evidence="15 16">
    <name type="scientific">Rhizoclosmatium globosum</name>
    <dbReference type="NCBI Taxonomy" id="329046"/>
    <lineage>
        <taxon>Eukaryota</taxon>
        <taxon>Fungi</taxon>
        <taxon>Fungi incertae sedis</taxon>
        <taxon>Chytridiomycota</taxon>
        <taxon>Chytridiomycota incertae sedis</taxon>
        <taxon>Chytridiomycetes</taxon>
        <taxon>Chytridiales</taxon>
        <taxon>Chytriomycetaceae</taxon>
        <taxon>Rhizoclosmatium</taxon>
    </lineage>
</organism>
<evidence type="ECO:0000256" key="4">
    <source>
        <dbReference type="ARBA" id="ARBA00022714"/>
    </source>
</evidence>
<evidence type="ECO:0000256" key="12">
    <source>
        <dbReference type="RuleBase" id="RU004494"/>
    </source>
</evidence>
<dbReference type="STRING" id="329046.A0A1Y2C0L4"/>
<gene>
    <name evidence="15" type="ORF">BCR33DRAFT_699472</name>
</gene>
<evidence type="ECO:0000256" key="11">
    <source>
        <dbReference type="ARBA" id="ARBA00072517"/>
    </source>
</evidence>
<dbReference type="GO" id="GO:0008121">
    <property type="term" value="F:quinol-cytochrome-c reductase activity"/>
    <property type="evidence" value="ECO:0007669"/>
    <property type="project" value="UniProtKB-EC"/>
</dbReference>
<dbReference type="PANTHER" id="PTHR10134">
    <property type="entry name" value="CYTOCHROME B-C1 COMPLEX SUBUNIT RIESKE, MITOCHONDRIAL"/>
    <property type="match status" value="1"/>
</dbReference>
<keyword evidence="6" id="KW-1133">Transmembrane helix</keyword>
<sequence length="272" mass="28628">MSNRTTFVAPLSAAASAAAKHLSGGSHGHGHAVSGAVSAAFRASVSQSSGVTLRTAAVAPLASLSSQKRFYAAGYNKEPLTVLADGADATVPPKNKYLKDTAKYSDAGSRNAAYTLIGAFGFVQAVAVKDIAVNLVSSLAASADVLALAKIEVNQADIPEGKNVVLKWRGKPVFIRHRTAADIAEANSVDIAHLRHKETDAERVKEPEWLVMMGVCTHLGCVPIGEAGDYNGWFCPCHGSHYDISGRIRKGPAPLNLEIPPYEMIEGRIVIG</sequence>
<dbReference type="PRINTS" id="PR00162">
    <property type="entry name" value="RIESKE"/>
</dbReference>
<evidence type="ECO:0000256" key="9">
    <source>
        <dbReference type="ARBA" id="ARBA00023136"/>
    </source>
</evidence>
<dbReference type="GO" id="GO:0006122">
    <property type="term" value="P:mitochondrial electron transport, ubiquinol to cytochrome c"/>
    <property type="evidence" value="ECO:0007669"/>
    <property type="project" value="EnsemblFungi"/>
</dbReference>
<dbReference type="GO" id="GO:0045275">
    <property type="term" value="C:respiratory chain complex III"/>
    <property type="evidence" value="ECO:0007669"/>
    <property type="project" value="EnsemblFungi"/>
</dbReference>
<dbReference type="GO" id="GO:0005743">
    <property type="term" value="C:mitochondrial inner membrane"/>
    <property type="evidence" value="ECO:0007669"/>
    <property type="project" value="UniProtKB-SubCell"/>
</dbReference>
<dbReference type="Gene3D" id="2.102.10.10">
    <property type="entry name" value="Rieske [2Fe-2S] iron-sulphur domain"/>
    <property type="match status" value="1"/>
</dbReference>
<evidence type="ECO:0000256" key="7">
    <source>
        <dbReference type="ARBA" id="ARBA00023004"/>
    </source>
</evidence>
<dbReference type="EMBL" id="MCGO01000035">
    <property type="protein sequence ID" value="ORY40417.1"/>
    <property type="molecule type" value="Genomic_DNA"/>
</dbReference>
<protein>
    <recommendedName>
        <fullName evidence="11 12">Cytochrome b-c1 complex subunit Rieske, mitochondrial</fullName>
        <ecNumber evidence="12">7.1.1.8</ecNumber>
    </recommendedName>
</protein>
<keyword evidence="12" id="KW-0813">Transport</keyword>
<evidence type="ECO:0000313" key="15">
    <source>
        <dbReference type="EMBL" id="ORY40417.1"/>
    </source>
</evidence>
<keyword evidence="5" id="KW-0479">Metal-binding</keyword>
<dbReference type="PROSITE" id="PS51296">
    <property type="entry name" value="RIESKE"/>
    <property type="match status" value="1"/>
</dbReference>
<keyword evidence="7" id="KW-0408">Iron</keyword>
<dbReference type="GO" id="GO:0051537">
    <property type="term" value="F:2 iron, 2 sulfur cluster binding"/>
    <property type="evidence" value="ECO:0007669"/>
    <property type="project" value="UniProtKB-KW"/>
</dbReference>
<comment type="caution">
    <text evidence="15">The sequence shown here is derived from an EMBL/GenBank/DDBJ whole genome shotgun (WGS) entry which is preliminary data.</text>
</comment>
<dbReference type="NCBIfam" id="TIGR01416">
    <property type="entry name" value="Rieske_proteo"/>
    <property type="match status" value="1"/>
</dbReference>
<dbReference type="SUPFAM" id="SSF50022">
    <property type="entry name" value="ISP domain"/>
    <property type="match status" value="1"/>
</dbReference>
<dbReference type="InterPro" id="IPR005805">
    <property type="entry name" value="Rieske_Fe-S_prot_C"/>
</dbReference>
<keyword evidence="13" id="KW-0679">Respiratory chain</keyword>
<name>A0A1Y2C0L4_9FUNG</name>
<evidence type="ECO:0000256" key="6">
    <source>
        <dbReference type="ARBA" id="ARBA00022989"/>
    </source>
</evidence>
<comment type="subcellular location">
    <subcellularLocation>
        <location evidence="1">Membrane</location>
        <topology evidence="1">Single-pass membrane protein</topology>
    </subcellularLocation>
    <subcellularLocation>
        <location evidence="13">Mitochondrion inner membrane</location>
    </subcellularLocation>
</comment>
<evidence type="ECO:0000256" key="13">
    <source>
        <dbReference type="RuleBase" id="RU004495"/>
    </source>
</evidence>
<proteinExistence type="inferred from homology"/>
<comment type="similarity">
    <text evidence="2">Belongs to the Rieske iron-sulfur protein family.</text>
</comment>
<evidence type="ECO:0000256" key="8">
    <source>
        <dbReference type="ARBA" id="ARBA00023014"/>
    </source>
</evidence>
<evidence type="ECO:0000256" key="10">
    <source>
        <dbReference type="ARBA" id="ARBA00023157"/>
    </source>
</evidence>
<dbReference type="CDD" id="cd03470">
    <property type="entry name" value="Rieske_cytochrome_bc1"/>
    <property type="match status" value="1"/>
</dbReference>
<evidence type="ECO:0000256" key="1">
    <source>
        <dbReference type="ARBA" id="ARBA00004167"/>
    </source>
</evidence>
<comment type="catalytic activity">
    <reaction evidence="12">
        <text>a quinol + 2 Fe(III)-[cytochrome c](out) = a quinone + 2 Fe(II)-[cytochrome c](out) + 2 H(+)(out)</text>
        <dbReference type="Rhea" id="RHEA:11484"/>
        <dbReference type="Rhea" id="RHEA-COMP:10350"/>
        <dbReference type="Rhea" id="RHEA-COMP:14399"/>
        <dbReference type="ChEBI" id="CHEBI:15378"/>
        <dbReference type="ChEBI" id="CHEBI:24646"/>
        <dbReference type="ChEBI" id="CHEBI:29033"/>
        <dbReference type="ChEBI" id="CHEBI:29034"/>
        <dbReference type="ChEBI" id="CHEBI:132124"/>
        <dbReference type="EC" id="7.1.1.8"/>
    </reaction>
</comment>
<keyword evidence="16" id="KW-1185">Reference proteome</keyword>
<dbReference type="AlphaFoldDB" id="A0A1Y2C0L4"/>
<dbReference type="OrthoDB" id="1637982at2759"/>
<feature type="domain" description="Rieske" evidence="14">
    <location>
        <begin position="176"/>
        <end position="271"/>
    </location>
</feature>
<dbReference type="GO" id="GO:0046872">
    <property type="term" value="F:metal ion binding"/>
    <property type="evidence" value="ECO:0007669"/>
    <property type="project" value="UniProtKB-KW"/>
</dbReference>
<dbReference type="InterPro" id="IPR014349">
    <property type="entry name" value="Rieske_Fe-S_prot"/>
</dbReference>
<keyword evidence="3" id="KW-0812">Transmembrane</keyword>
<dbReference type="EC" id="7.1.1.8" evidence="12"/>
<dbReference type="InterPro" id="IPR036922">
    <property type="entry name" value="Rieske_2Fe-2S_sf"/>
</dbReference>
<dbReference type="Pfam" id="PF00355">
    <property type="entry name" value="Rieske"/>
    <property type="match status" value="1"/>
</dbReference>
<dbReference type="FunFam" id="2.102.10.10:FF:000001">
    <property type="entry name" value="Cytochrome b-c1 complex subunit Rieske, mitochondrial"/>
    <property type="match status" value="1"/>
</dbReference>
<comment type="miscellaneous">
    <text evidence="12">The Rieske protein is a high potential 2Fe-2S protein.</text>
</comment>
<dbReference type="InterPro" id="IPR006317">
    <property type="entry name" value="Ubiquinol_cyt_c_Rdtase_Fe-S-su"/>
</dbReference>
<comment type="cofactor">
    <cofactor evidence="12">
        <name>[2Fe-2S] cluster</name>
        <dbReference type="ChEBI" id="CHEBI:190135"/>
    </cofactor>
    <text evidence="12">Binds 1 [2Fe-2S] cluster per subunit.</text>
</comment>
<dbReference type="Proteomes" id="UP000193642">
    <property type="component" value="Unassembled WGS sequence"/>
</dbReference>
<keyword evidence="8" id="KW-0411">Iron-sulfur</keyword>
<keyword evidence="12" id="KW-0249">Electron transport</keyword>
<accession>A0A1Y2C0L4</accession>
<keyword evidence="4" id="KW-0001">2Fe-2S</keyword>
<keyword evidence="10" id="KW-1015">Disulfide bond</keyword>